<dbReference type="InterPro" id="IPR051964">
    <property type="entry name" value="Chaperone_stress_response"/>
</dbReference>
<dbReference type="GO" id="GO:0005737">
    <property type="term" value="C:cytoplasm"/>
    <property type="evidence" value="ECO:0007669"/>
    <property type="project" value="TreeGrafter"/>
</dbReference>
<dbReference type="GO" id="GO:0003676">
    <property type="term" value="F:nucleic acid binding"/>
    <property type="evidence" value="ECO:0007669"/>
    <property type="project" value="InterPro"/>
</dbReference>
<proteinExistence type="predicted"/>
<dbReference type="Pfam" id="PF21884">
    <property type="entry name" value="ZUO1-like_ZHD"/>
    <property type="match status" value="1"/>
</dbReference>
<dbReference type="PROSITE" id="PS50076">
    <property type="entry name" value="DNAJ_2"/>
    <property type="match status" value="1"/>
</dbReference>
<feature type="region of interest" description="Disordered" evidence="5">
    <location>
        <begin position="331"/>
        <end position="366"/>
    </location>
</feature>
<feature type="region of interest" description="Disordered" evidence="5">
    <location>
        <begin position="506"/>
        <end position="545"/>
    </location>
</feature>
<dbReference type="CDD" id="cd06257">
    <property type="entry name" value="DnaJ"/>
    <property type="match status" value="1"/>
</dbReference>
<dbReference type="PANTHER" id="PTHR44029:SF1">
    <property type="entry name" value="DNAJ HOMOLOG SUBFAMILY C MEMBER 21"/>
    <property type="match status" value="1"/>
</dbReference>
<protein>
    <recommendedName>
        <fullName evidence="6">J domain-containing protein</fullName>
    </recommendedName>
</protein>
<feature type="compositionally biased region" description="Polar residues" evidence="5">
    <location>
        <begin position="435"/>
        <end position="449"/>
    </location>
</feature>
<feature type="compositionally biased region" description="Basic residues" evidence="5">
    <location>
        <begin position="469"/>
        <end position="481"/>
    </location>
</feature>
<dbReference type="InterPro" id="IPR036869">
    <property type="entry name" value="J_dom_sf"/>
</dbReference>
<evidence type="ECO:0000256" key="2">
    <source>
        <dbReference type="ARBA" id="ARBA00022771"/>
    </source>
</evidence>
<dbReference type="AlphaFoldDB" id="A0A9W7XL08"/>
<comment type="caution">
    <text evidence="7">The sequence shown here is derived from an EMBL/GenBank/DDBJ whole genome shotgun (WGS) entry which is preliminary data.</text>
</comment>
<dbReference type="Proteomes" id="UP001145021">
    <property type="component" value="Unassembled WGS sequence"/>
</dbReference>
<evidence type="ECO:0000256" key="3">
    <source>
        <dbReference type="ARBA" id="ARBA00022833"/>
    </source>
</evidence>
<dbReference type="InterPro" id="IPR054076">
    <property type="entry name" value="ZUO1-like_ZHD"/>
</dbReference>
<feature type="coiled-coil region" evidence="4">
    <location>
        <begin position="223"/>
        <end position="294"/>
    </location>
</feature>
<dbReference type="PROSITE" id="PS00636">
    <property type="entry name" value="DNAJ_1"/>
    <property type="match status" value="1"/>
</dbReference>
<dbReference type="Gene3D" id="3.30.160.60">
    <property type="entry name" value="Classic Zinc Finger"/>
    <property type="match status" value="1"/>
</dbReference>
<evidence type="ECO:0000313" key="8">
    <source>
        <dbReference type="Proteomes" id="UP001145021"/>
    </source>
</evidence>
<keyword evidence="2" id="KW-0863">Zinc-finger</keyword>
<dbReference type="GO" id="GO:0008270">
    <property type="term" value="F:zinc ion binding"/>
    <property type="evidence" value="ECO:0007669"/>
    <property type="project" value="UniProtKB-KW"/>
</dbReference>
<dbReference type="PANTHER" id="PTHR44029">
    <property type="entry name" value="DNAJ HOMOLOG SUBFAMILY C MEMBER 21"/>
    <property type="match status" value="1"/>
</dbReference>
<organism evidence="7 8">
    <name type="scientific">Coemansia asiatica</name>
    <dbReference type="NCBI Taxonomy" id="1052880"/>
    <lineage>
        <taxon>Eukaryota</taxon>
        <taxon>Fungi</taxon>
        <taxon>Fungi incertae sedis</taxon>
        <taxon>Zoopagomycota</taxon>
        <taxon>Kickxellomycotina</taxon>
        <taxon>Kickxellomycetes</taxon>
        <taxon>Kickxellales</taxon>
        <taxon>Kickxellaceae</taxon>
        <taxon>Coemansia</taxon>
    </lineage>
</organism>
<feature type="domain" description="J" evidence="6">
    <location>
        <begin position="5"/>
        <end position="71"/>
    </location>
</feature>
<evidence type="ECO:0000259" key="6">
    <source>
        <dbReference type="PROSITE" id="PS50076"/>
    </source>
</evidence>
<feature type="region of interest" description="Disordered" evidence="5">
    <location>
        <begin position="414"/>
        <end position="449"/>
    </location>
</feature>
<dbReference type="EMBL" id="JANBOH010000136">
    <property type="protein sequence ID" value="KAJ1644889.1"/>
    <property type="molecule type" value="Genomic_DNA"/>
</dbReference>
<keyword evidence="3" id="KW-0862">Zinc</keyword>
<gene>
    <name evidence="7" type="ORF">LPJ64_003473</name>
</gene>
<keyword evidence="1" id="KW-0479">Metal-binding</keyword>
<evidence type="ECO:0000313" key="7">
    <source>
        <dbReference type="EMBL" id="KAJ1644889.1"/>
    </source>
</evidence>
<dbReference type="SUPFAM" id="SSF46565">
    <property type="entry name" value="Chaperone J-domain"/>
    <property type="match status" value="1"/>
</dbReference>
<dbReference type="SMART" id="SM00451">
    <property type="entry name" value="ZnF_U1"/>
    <property type="match status" value="1"/>
</dbReference>
<dbReference type="InterPro" id="IPR001623">
    <property type="entry name" value="DnaJ_domain"/>
</dbReference>
<sequence>MAKTCYYELLGVARNATDSDLKKAYRKQALVWHPDKNHGNTEEATRVFADIKEAYETLSDPQERAWYDNHREQILRGDDFLAAAAAAAGGSGYSQSGQATNVSYASTDFLMRFFSVSSFRGYDDSPTGFYTVYRELFARLRDEELDVYDPETEHQIDYLQNLDFGDSFTLFDEDASYASSQSRNKRSGGRSGGTGTTLRDFYNYWTTFSSRKSFGWFDRFRLSDAENRQIRRLMEKENKALREKAKREFTETVQNLAAWLKKRDPRYKRFVEEQQRLNEEREEQRKRRVAEQRSSALEGASTYVRQAWEEVDYTTFLDEHFDETFEDSGEISDDLLSHDDNNDENDDDDHSSNASGQGAADLGSAGELDPESELVCIVCDKVFKTAAQKENHEQSKKHQKAVRELRREMVREERRMAKMTKAAAAAAGKPDGMPNKNQADSLAKEQQQQIERDLAAQMDQELNISLPSKSKKSKKKRRQQAKAKEAEDGVGFDLDASEETRLQEILISNSDNKTRVDHADSSNTQHDASKKELRRERQKKKSQAARGLQCNVCALGFETRNQLFKHINETGHALASTSSSQIKK</sequence>
<dbReference type="FunFam" id="1.10.287.110:FF:000046">
    <property type="entry name" value="dnaJ homolog subfamily C member 21"/>
    <property type="match status" value="1"/>
</dbReference>
<evidence type="ECO:0000256" key="4">
    <source>
        <dbReference type="SAM" id="Coils"/>
    </source>
</evidence>
<keyword evidence="8" id="KW-1185">Reference proteome</keyword>
<dbReference type="InterPro" id="IPR018253">
    <property type="entry name" value="DnaJ_domain_CS"/>
</dbReference>
<keyword evidence="4" id="KW-0175">Coiled coil</keyword>
<accession>A0A9W7XL08</accession>
<dbReference type="PRINTS" id="PR00625">
    <property type="entry name" value="JDOMAIN"/>
</dbReference>
<dbReference type="Gene3D" id="1.10.287.110">
    <property type="entry name" value="DnaJ domain"/>
    <property type="match status" value="1"/>
</dbReference>
<dbReference type="Pfam" id="PF00226">
    <property type="entry name" value="DnaJ"/>
    <property type="match status" value="1"/>
</dbReference>
<dbReference type="SMART" id="SM00271">
    <property type="entry name" value="DnaJ"/>
    <property type="match status" value="1"/>
</dbReference>
<dbReference type="InterPro" id="IPR003604">
    <property type="entry name" value="Matrin/U1-like-C_Znf_C2H2"/>
</dbReference>
<name>A0A9W7XL08_9FUNG</name>
<dbReference type="PROSITE" id="PS00028">
    <property type="entry name" value="ZINC_FINGER_C2H2_1"/>
    <property type="match status" value="2"/>
</dbReference>
<dbReference type="InterPro" id="IPR013087">
    <property type="entry name" value="Znf_C2H2_type"/>
</dbReference>
<dbReference type="SMART" id="SM00355">
    <property type="entry name" value="ZnF_C2H2"/>
    <property type="match status" value="2"/>
</dbReference>
<reference evidence="7" key="1">
    <citation type="submission" date="2022-07" db="EMBL/GenBank/DDBJ databases">
        <title>Phylogenomic reconstructions and comparative analyses of Kickxellomycotina fungi.</title>
        <authorList>
            <person name="Reynolds N.K."/>
            <person name="Stajich J.E."/>
            <person name="Barry K."/>
            <person name="Grigoriev I.V."/>
            <person name="Crous P."/>
            <person name="Smith M.E."/>
        </authorList>
    </citation>
    <scope>NUCLEOTIDE SEQUENCE</scope>
    <source>
        <strain evidence="7">NBRC 105413</strain>
    </source>
</reference>
<feature type="region of interest" description="Disordered" evidence="5">
    <location>
        <begin position="464"/>
        <end position="490"/>
    </location>
</feature>
<dbReference type="Pfam" id="PF12171">
    <property type="entry name" value="zf-C2H2_jaz"/>
    <property type="match status" value="1"/>
</dbReference>
<dbReference type="InterPro" id="IPR022755">
    <property type="entry name" value="Znf_C2H2_jaz"/>
</dbReference>
<dbReference type="InterPro" id="IPR036236">
    <property type="entry name" value="Znf_C2H2_sf"/>
</dbReference>
<evidence type="ECO:0000256" key="5">
    <source>
        <dbReference type="SAM" id="MobiDB-lite"/>
    </source>
</evidence>
<evidence type="ECO:0000256" key="1">
    <source>
        <dbReference type="ARBA" id="ARBA00022723"/>
    </source>
</evidence>
<dbReference type="SUPFAM" id="SSF57667">
    <property type="entry name" value="beta-beta-alpha zinc fingers"/>
    <property type="match status" value="1"/>
</dbReference>